<feature type="binding site" description="axial binding residue" evidence="5">
    <location>
        <position position="503"/>
    </location>
    <ligand>
        <name>heme b</name>
        <dbReference type="ChEBI" id="CHEBI:60344"/>
    </ligand>
    <ligandPart>
        <name>Fe</name>
        <dbReference type="ChEBI" id="CHEBI:18248"/>
    </ligandPart>
</feature>
<dbReference type="OrthoDB" id="823504at2759"/>
<sequence length="911" mass="102813">MRTMIHQTRLQWIVFGLVTSLVGIDPQPHRNSHSLWNTFLHPNGINQQRQSPAKRPLHPTRNHYTRQDGGNCAMNIPGRNGDAACVTYEAVNAAFSAAKQQMNLPGPKGRSMTDIDVDHLGQMLVETSRNLAKEYNLPPGVVHDALPLIDTQRTVIDGFCPAYLKRPKCTVKRYREYNGMCNNLDHPHWGATLSSYRRLLPPDYADGVSEPRISVTGKELPTARYVSAINHRDFGFHDHAVTVYLPAWGQLIDHDMTQGAESKEPETDAEPKCCDKPPNQRHPACWPVEIPTDDPFYSNFGRRCMEFVRSASGLSEHCKLGPRSTMNIITSTLDANFIYGSSKETADKLRRFQGGLLKTNSAHHHLGLKDLLPPKLESPDAGCVRPNKDSYCFLAGDTRANQQVMLITHHTIMMREHNRIAVEFGYINPHWNDEKIYQETRHIMAAIVQHITYNEFLPMVLGKDIMSRYGLLLDKQGMGSFYDPTVDPTIPVSFFAAAYRFGHSLIPSTIERWSVSHQYVSARRLSEMLLNPFDMYGPGVCDQYLSGFMNQVSQAVDDSVTEELTNHLFREGQNRWGLDLASLNMQRGRDHGVPSYNAFRRYCGLPPARHWDDLIGVFTNDTLQRYVNIYATPDDIDLWSAGISERPSPGSMVGPVFGCIIGESFRNLRYGDRFWYENGGWPSSFTQEIRKVKLSRIVCDNSDNIESAQVYVMVLPDPKVNPRIPCRSSILPRINLELWRDGGGNNQQTNSNNDGVHIDIEEPILPIHPSETEQLFHVPPAFQQLQDEALAFDEPNYPPDPNHHRPPPSPPPQNYVEPHNSQPPHHHPEPPHHHPEPPHHHPPPKAAQPPRSHPPPVPAIFPVSGTGGVLLLPSHHGHHNGPPPQGYNHVRRPHRTRAKTNILGKLLKLKG</sequence>
<keyword evidence="5" id="KW-0479">Metal-binding</keyword>
<organism evidence="8 9">
    <name type="scientific">Daphnia galeata</name>
    <dbReference type="NCBI Taxonomy" id="27404"/>
    <lineage>
        <taxon>Eukaryota</taxon>
        <taxon>Metazoa</taxon>
        <taxon>Ecdysozoa</taxon>
        <taxon>Arthropoda</taxon>
        <taxon>Crustacea</taxon>
        <taxon>Branchiopoda</taxon>
        <taxon>Diplostraca</taxon>
        <taxon>Cladocera</taxon>
        <taxon>Anomopoda</taxon>
        <taxon>Daphniidae</taxon>
        <taxon>Daphnia</taxon>
    </lineage>
</organism>
<evidence type="ECO:0000256" key="3">
    <source>
        <dbReference type="ARBA" id="ARBA00022559"/>
    </source>
</evidence>
<feature type="region of interest" description="Disordered" evidence="6">
    <location>
        <begin position="42"/>
        <end position="70"/>
    </location>
</feature>
<dbReference type="GO" id="GO:0006979">
    <property type="term" value="P:response to oxidative stress"/>
    <property type="evidence" value="ECO:0007669"/>
    <property type="project" value="InterPro"/>
</dbReference>
<evidence type="ECO:0000256" key="7">
    <source>
        <dbReference type="SAM" id="SignalP"/>
    </source>
</evidence>
<feature type="signal peptide" evidence="7">
    <location>
        <begin position="1"/>
        <end position="26"/>
    </location>
</feature>
<evidence type="ECO:0000256" key="4">
    <source>
        <dbReference type="ARBA" id="ARBA00022729"/>
    </source>
</evidence>
<evidence type="ECO:0000256" key="1">
    <source>
        <dbReference type="ARBA" id="ARBA00004613"/>
    </source>
</evidence>
<keyword evidence="5" id="KW-0408">Iron</keyword>
<dbReference type="GO" id="GO:0004601">
    <property type="term" value="F:peroxidase activity"/>
    <property type="evidence" value="ECO:0007669"/>
    <property type="project" value="UniProtKB-KW"/>
</dbReference>
<dbReference type="GO" id="GO:0020037">
    <property type="term" value="F:heme binding"/>
    <property type="evidence" value="ECO:0007669"/>
    <property type="project" value="InterPro"/>
</dbReference>
<feature type="region of interest" description="Disordered" evidence="6">
    <location>
        <begin position="792"/>
        <end position="894"/>
    </location>
</feature>
<dbReference type="Gene3D" id="1.10.640.10">
    <property type="entry name" value="Haem peroxidase domain superfamily, animal type"/>
    <property type="match status" value="1"/>
</dbReference>
<dbReference type="PANTHER" id="PTHR11475">
    <property type="entry name" value="OXIDASE/PEROXIDASE"/>
    <property type="match status" value="1"/>
</dbReference>
<gene>
    <name evidence="8" type="ORF">DGAL_LOCUS11547</name>
</gene>
<dbReference type="GO" id="GO:0005576">
    <property type="term" value="C:extracellular region"/>
    <property type="evidence" value="ECO:0007669"/>
    <property type="project" value="UniProtKB-SubCell"/>
</dbReference>
<keyword evidence="5" id="KW-0349">Heme</keyword>
<accession>A0A8J2WQZ0</accession>
<dbReference type="Proteomes" id="UP000789390">
    <property type="component" value="Unassembled WGS sequence"/>
</dbReference>
<evidence type="ECO:0000256" key="2">
    <source>
        <dbReference type="ARBA" id="ARBA00022525"/>
    </source>
</evidence>
<protein>
    <recommendedName>
        <fullName evidence="10">Chorion peroxidase</fullName>
    </recommendedName>
</protein>
<dbReference type="PRINTS" id="PR00457">
    <property type="entry name" value="ANPEROXIDASE"/>
</dbReference>
<feature type="chain" id="PRO_5035266710" description="Chorion peroxidase" evidence="7">
    <location>
        <begin position="27"/>
        <end position="911"/>
    </location>
</feature>
<dbReference type="PROSITE" id="PS50292">
    <property type="entry name" value="PEROXIDASE_3"/>
    <property type="match status" value="1"/>
</dbReference>
<proteinExistence type="predicted"/>
<keyword evidence="9" id="KW-1185">Reference proteome</keyword>
<dbReference type="SUPFAM" id="SSF48113">
    <property type="entry name" value="Heme-dependent peroxidases"/>
    <property type="match status" value="1"/>
</dbReference>
<evidence type="ECO:0000256" key="6">
    <source>
        <dbReference type="SAM" id="MobiDB-lite"/>
    </source>
</evidence>
<dbReference type="InterPro" id="IPR019791">
    <property type="entry name" value="Haem_peroxidase_animal"/>
</dbReference>
<name>A0A8J2WQZ0_9CRUS</name>
<dbReference type="InterPro" id="IPR037120">
    <property type="entry name" value="Haem_peroxidase_sf_animal"/>
</dbReference>
<dbReference type="FunFam" id="1.10.640.10:FF:000003">
    <property type="entry name" value="chorion peroxidase"/>
    <property type="match status" value="1"/>
</dbReference>
<feature type="compositionally biased region" description="Pro residues" evidence="6">
    <location>
        <begin position="844"/>
        <end position="859"/>
    </location>
</feature>
<feature type="compositionally biased region" description="Basic and acidic residues" evidence="6">
    <location>
        <begin position="826"/>
        <end position="839"/>
    </location>
</feature>
<dbReference type="CDD" id="cd09823">
    <property type="entry name" value="peroxinectin_like"/>
    <property type="match status" value="1"/>
</dbReference>
<keyword evidence="3" id="KW-0560">Oxidoreductase</keyword>
<keyword evidence="2" id="KW-0964">Secreted</keyword>
<dbReference type="PANTHER" id="PTHR11475:SF106">
    <property type="entry name" value="CURLY SU"/>
    <property type="match status" value="1"/>
</dbReference>
<evidence type="ECO:0000313" key="8">
    <source>
        <dbReference type="EMBL" id="CAH0108180.1"/>
    </source>
</evidence>
<keyword evidence="3" id="KW-0575">Peroxidase</keyword>
<dbReference type="AlphaFoldDB" id="A0A8J2WQZ0"/>
<dbReference type="InterPro" id="IPR010255">
    <property type="entry name" value="Haem_peroxidase_sf"/>
</dbReference>
<comment type="caution">
    <text evidence="8">The sequence shown here is derived from an EMBL/GenBank/DDBJ whole genome shotgun (WGS) entry which is preliminary data.</text>
</comment>
<comment type="subcellular location">
    <subcellularLocation>
        <location evidence="1">Secreted</location>
    </subcellularLocation>
</comment>
<keyword evidence="4 7" id="KW-0732">Signal</keyword>
<dbReference type="GO" id="GO:0046872">
    <property type="term" value="F:metal ion binding"/>
    <property type="evidence" value="ECO:0007669"/>
    <property type="project" value="UniProtKB-KW"/>
</dbReference>
<reference evidence="8" key="1">
    <citation type="submission" date="2021-11" db="EMBL/GenBank/DDBJ databases">
        <authorList>
            <person name="Schell T."/>
        </authorList>
    </citation>
    <scope>NUCLEOTIDE SEQUENCE</scope>
    <source>
        <strain evidence="8">M5</strain>
    </source>
</reference>
<dbReference type="Pfam" id="PF03098">
    <property type="entry name" value="An_peroxidase"/>
    <property type="match status" value="1"/>
</dbReference>
<feature type="compositionally biased region" description="Basic residues" evidence="6">
    <location>
        <begin position="55"/>
        <end position="64"/>
    </location>
</feature>
<dbReference type="EMBL" id="CAKKLH010000281">
    <property type="protein sequence ID" value="CAH0108180.1"/>
    <property type="molecule type" value="Genomic_DNA"/>
</dbReference>
<evidence type="ECO:0000313" key="9">
    <source>
        <dbReference type="Proteomes" id="UP000789390"/>
    </source>
</evidence>
<evidence type="ECO:0000256" key="5">
    <source>
        <dbReference type="PIRSR" id="PIRSR619791-2"/>
    </source>
</evidence>
<evidence type="ECO:0008006" key="10">
    <source>
        <dbReference type="Google" id="ProtNLM"/>
    </source>
</evidence>